<dbReference type="EMBL" id="AY060300">
    <property type="protein sequence ID" value="AAL25339.1"/>
    <property type="molecule type" value="mRNA"/>
</dbReference>
<accession>Q95T72</accession>
<proteinExistence type="evidence at transcript level"/>
<dbReference type="AlphaFoldDB" id="Q95T72"/>
<name>Q95T72_DROME</name>
<feature type="compositionally biased region" description="Polar residues" evidence="1">
    <location>
        <begin position="97"/>
        <end position="108"/>
    </location>
</feature>
<reference evidence="2" key="1">
    <citation type="submission" date="2001-10" db="EMBL/GenBank/DDBJ databases">
        <authorList>
            <person name="Stapleton M."/>
            <person name="Brokstein P."/>
            <person name="Hong L."/>
            <person name="Agbayani A."/>
            <person name="Carlson J."/>
            <person name="Champe M."/>
            <person name="Chavez C."/>
            <person name="Dorsett V."/>
            <person name="Farfan D."/>
            <person name="Frise E."/>
            <person name="George R."/>
            <person name="Gonzalez M."/>
            <person name="Guarin H."/>
            <person name="Li P."/>
            <person name="Liao G."/>
            <person name="Miranda A."/>
            <person name="Mungall C.J."/>
            <person name="Nunoo J."/>
            <person name="Pacleb J."/>
            <person name="Paragas V."/>
            <person name="Park S."/>
            <person name="Phouanenavong S."/>
            <person name="Wan K."/>
            <person name="Yu C."/>
            <person name="Lewis S.E."/>
            <person name="Rubin G.M."/>
            <person name="Celniker S."/>
        </authorList>
    </citation>
    <scope>NUCLEOTIDE SEQUENCE</scope>
    <source>
        <strain evidence="2">Berkeley</strain>
    </source>
</reference>
<evidence type="ECO:0000313" key="2">
    <source>
        <dbReference type="EMBL" id="AAL25339.1"/>
    </source>
</evidence>
<dbReference type="OrthoDB" id="7879471at2759"/>
<organism evidence="2">
    <name type="scientific">Drosophila melanogaster</name>
    <name type="common">Fruit fly</name>
    <dbReference type="NCBI Taxonomy" id="7227"/>
    <lineage>
        <taxon>Eukaryota</taxon>
        <taxon>Metazoa</taxon>
        <taxon>Ecdysozoa</taxon>
        <taxon>Arthropoda</taxon>
        <taxon>Hexapoda</taxon>
        <taxon>Insecta</taxon>
        <taxon>Pterygota</taxon>
        <taxon>Neoptera</taxon>
        <taxon>Endopterygota</taxon>
        <taxon>Diptera</taxon>
        <taxon>Brachycera</taxon>
        <taxon>Muscomorpha</taxon>
        <taxon>Ephydroidea</taxon>
        <taxon>Drosophilidae</taxon>
        <taxon>Drosophila</taxon>
        <taxon>Sophophora</taxon>
    </lineage>
</organism>
<evidence type="ECO:0000256" key="1">
    <source>
        <dbReference type="SAM" id="MobiDB-lite"/>
    </source>
</evidence>
<gene>
    <name evidence="2" type="ORF">CG14195</name>
</gene>
<protein>
    <submittedName>
        <fullName evidence="2">GH14228p</fullName>
    </submittedName>
</protein>
<sequence length="125" mass="13699">MPCCVRVREFFSPSILALAAEEEEVPEQRGSSVKGAGQSHGGLEGVPLHHPVGQRAPEENQQAVGEVHRTADGRPVGPRHAHLEDQLLQKGGHHLAKSQQHGGHTEQQLGGGEADDWKRNKRWIY</sequence>
<feature type="region of interest" description="Disordered" evidence="1">
    <location>
        <begin position="21"/>
        <end position="125"/>
    </location>
</feature>